<dbReference type="PROSITE" id="PS50889">
    <property type="entry name" value="S4"/>
    <property type="match status" value="1"/>
</dbReference>
<dbReference type="NCBIfam" id="NF008249">
    <property type="entry name" value="PRK11025.1"/>
    <property type="match status" value="1"/>
</dbReference>
<evidence type="ECO:0000313" key="11">
    <source>
        <dbReference type="EMBL" id="VFK33227.1"/>
    </source>
</evidence>
<dbReference type="InterPro" id="IPR050188">
    <property type="entry name" value="RluA_PseudoU_synthase"/>
</dbReference>
<gene>
    <name evidence="11" type="ORF">BECKMB1821G_GA0114241_11442</name>
    <name evidence="13" type="ORF">BECKMB1821H_GA0114242_105316</name>
    <name evidence="12" type="ORF">BECKMB1821I_GA0114274_11473</name>
</gene>
<evidence type="ECO:0000313" key="13">
    <source>
        <dbReference type="EMBL" id="VFK76364.1"/>
    </source>
</evidence>
<evidence type="ECO:0000313" key="12">
    <source>
        <dbReference type="EMBL" id="VFK35798.1"/>
    </source>
</evidence>
<dbReference type="EMBL" id="CAADGH010000053">
    <property type="protein sequence ID" value="VFK76364.1"/>
    <property type="molecule type" value="Genomic_DNA"/>
</dbReference>
<dbReference type="CDD" id="cd02869">
    <property type="entry name" value="PseudoU_synth_RluA_like"/>
    <property type="match status" value="1"/>
</dbReference>
<dbReference type="InterPro" id="IPR020103">
    <property type="entry name" value="PsdUridine_synth_cat_dom_sf"/>
</dbReference>
<evidence type="ECO:0000259" key="10">
    <source>
        <dbReference type="SMART" id="SM00363"/>
    </source>
</evidence>
<dbReference type="CDD" id="cd00165">
    <property type="entry name" value="S4"/>
    <property type="match status" value="1"/>
</dbReference>
<dbReference type="InterPro" id="IPR006224">
    <property type="entry name" value="PsdUridine_synth_RluA-like_CS"/>
</dbReference>
<dbReference type="InterPro" id="IPR036986">
    <property type="entry name" value="S4_RNA-bd_sf"/>
</dbReference>
<dbReference type="AlphaFoldDB" id="A0A451BDJ5"/>
<dbReference type="SUPFAM" id="SSF55174">
    <property type="entry name" value="Alpha-L RNA-binding motif"/>
    <property type="match status" value="1"/>
</dbReference>
<keyword evidence="5 8" id="KW-0694">RNA-binding</keyword>
<feature type="active site" evidence="7">
    <location>
        <position position="147"/>
    </location>
</feature>
<proteinExistence type="inferred from homology"/>
<evidence type="ECO:0000256" key="9">
    <source>
        <dbReference type="RuleBase" id="RU362028"/>
    </source>
</evidence>
<keyword evidence="6 9" id="KW-0413">Isomerase</keyword>
<dbReference type="InterPro" id="IPR002942">
    <property type="entry name" value="S4_RNA-bd"/>
</dbReference>
<dbReference type="PANTHER" id="PTHR21600">
    <property type="entry name" value="MITOCHONDRIAL RNA PSEUDOURIDINE SYNTHASE"/>
    <property type="match status" value="1"/>
</dbReference>
<comment type="similarity">
    <text evidence="3 9">Belongs to the pseudouridine synthase RluA family.</text>
</comment>
<sequence length="334" mass="37865">MPKPSSLPSPPVQTISIDERNVDQRIDNFLIAHLKGVPRTHIYRILRRGEVRANKGRVRPDYRLQMGDVVRIPPVRHAQRTDPLPTSAREVSQLQDAILFEAPGLLVLDKPAGMAVHGGSGQRYGVIEALRALRPNAPYLELAHRLDRETSGCLIIAKKRSMLRRLQEGLRQHQLDKRYLLLVQGRWRGKGRRVEIALEKNILRSGERMVRPSDTGKSSVTHFQPIVVSRQASLLEARTITGRTHQIRVHATASGHPVAGDEKYGERKFNREMRRYGLDRLFLHASSLDFPFEGEQANLHARAPLPQELAQLLRNLGMEESRLAPLLTRAEGRE</sequence>
<organism evidence="13">
    <name type="scientific">Candidatus Kentrum sp. MB</name>
    <dbReference type="NCBI Taxonomy" id="2138164"/>
    <lineage>
        <taxon>Bacteria</taxon>
        <taxon>Pseudomonadati</taxon>
        <taxon>Pseudomonadota</taxon>
        <taxon>Gammaproteobacteria</taxon>
        <taxon>Candidatus Kentrum</taxon>
    </lineage>
</organism>
<keyword evidence="4" id="KW-0698">rRNA processing</keyword>
<evidence type="ECO:0000256" key="5">
    <source>
        <dbReference type="ARBA" id="ARBA00022884"/>
    </source>
</evidence>
<comment type="catalytic activity">
    <reaction evidence="9">
        <text>a uridine in RNA = a pseudouridine in RNA</text>
        <dbReference type="Rhea" id="RHEA:48348"/>
        <dbReference type="Rhea" id="RHEA-COMP:12068"/>
        <dbReference type="Rhea" id="RHEA-COMP:12069"/>
        <dbReference type="ChEBI" id="CHEBI:65314"/>
        <dbReference type="ChEBI" id="CHEBI:65315"/>
    </reaction>
</comment>
<evidence type="ECO:0000256" key="4">
    <source>
        <dbReference type="ARBA" id="ARBA00022552"/>
    </source>
</evidence>
<dbReference type="GO" id="GO:0000455">
    <property type="term" value="P:enzyme-directed rRNA pseudouridine synthesis"/>
    <property type="evidence" value="ECO:0007669"/>
    <property type="project" value="UniProtKB-ARBA"/>
</dbReference>
<dbReference type="EMBL" id="CAADFQ010000147">
    <property type="protein sequence ID" value="VFK35798.1"/>
    <property type="molecule type" value="Genomic_DNA"/>
</dbReference>
<evidence type="ECO:0000256" key="7">
    <source>
        <dbReference type="PIRSR" id="PIRSR606225-1"/>
    </source>
</evidence>
<dbReference type="PROSITE" id="PS01129">
    <property type="entry name" value="PSI_RLU"/>
    <property type="match status" value="1"/>
</dbReference>
<dbReference type="Pfam" id="PF01479">
    <property type="entry name" value="S4"/>
    <property type="match status" value="1"/>
</dbReference>
<dbReference type="GO" id="GO:0160141">
    <property type="term" value="F:23S rRNA pseudouridine(955/2504/2580) synthase activity"/>
    <property type="evidence" value="ECO:0007669"/>
    <property type="project" value="UniProtKB-EC"/>
</dbReference>
<name>A0A451BDJ5_9GAMM</name>
<dbReference type="PANTHER" id="PTHR21600:SF92">
    <property type="entry name" value="RIBOSOMAL LARGE SUBUNIT PSEUDOURIDINE SYNTHASE C"/>
    <property type="match status" value="1"/>
</dbReference>
<comment type="catalytic activity">
    <reaction evidence="1">
        <text>uridine(955/2504/2580) in 23S rRNA = pseudouridine(955/2504/2580) in 23S rRNA</text>
        <dbReference type="Rhea" id="RHEA:42528"/>
        <dbReference type="Rhea" id="RHEA-COMP:10099"/>
        <dbReference type="Rhea" id="RHEA-COMP:10100"/>
        <dbReference type="ChEBI" id="CHEBI:65314"/>
        <dbReference type="ChEBI" id="CHEBI:65315"/>
        <dbReference type="EC" id="5.4.99.24"/>
    </reaction>
</comment>
<dbReference type="EMBL" id="CAADFO010000144">
    <property type="protein sequence ID" value="VFK33227.1"/>
    <property type="molecule type" value="Genomic_DNA"/>
</dbReference>
<dbReference type="Pfam" id="PF00849">
    <property type="entry name" value="PseudoU_synth_2"/>
    <property type="match status" value="1"/>
</dbReference>
<dbReference type="InterPro" id="IPR006145">
    <property type="entry name" value="PsdUridine_synth_RsuA/RluA"/>
</dbReference>
<evidence type="ECO:0000256" key="3">
    <source>
        <dbReference type="ARBA" id="ARBA00010876"/>
    </source>
</evidence>
<dbReference type="Gene3D" id="3.30.2350.10">
    <property type="entry name" value="Pseudouridine synthase"/>
    <property type="match status" value="1"/>
</dbReference>
<dbReference type="EC" id="5.4.99.-" evidence="9"/>
<dbReference type="NCBIfam" id="TIGR00005">
    <property type="entry name" value="rluA_subfam"/>
    <property type="match status" value="1"/>
</dbReference>
<dbReference type="GO" id="GO:0003723">
    <property type="term" value="F:RNA binding"/>
    <property type="evidence" value="ECO:0007669"/>
    <property type="project" value="UniProtKB-KW"/>
</dbReference>
<dbReference type="SUPFAM" id="SSF55120">
    <property type="entry name" value="Pseudouridine synthase"/>
    <property type="match status" value="1"/>
</dbReference>
<evidence type="ECO:0000256" key="6">
    <source>
        <dbReference type="ARBA" id="ARBA00023235"/>
    </source>
</evidence>
<dbReference type="Gene3D" id="3.10.290.10">
    <property type="entry name" value="RNA-binding S4 domain"/>
    <property type="match status" value="1"/>
</dbReference>
<dbReference type="SMART" id="SM00363">
    <property type="entry name" value="S4"/>
    <property type="match status" value="1"/>
</dbReference>
<accession>A0A451BDJ5</accession>
<comment type="function">
    <text evidence="2">Responsible for synthesis of pseudouridine from uracil at positions 955, 2504 and 2580 in 23S ribosomal RNA.</text>
</comment>
<feature type="domain" description="RNA-binding S4" evidence="10">
    <location>
        <begin position="24"/>
        <end position="80"/>
    </location>
</feature>
<evidence type="ECO:0000256" key="2">
    <source>
        <dbReference type="ARBA" id="ARBA00002876"/>
    </source>
</evidence>
<dbReference type="InterPro" id="IPR006225">
    <property type="entry name" value="PsdUridine_synth_RluC/D"/>
</dbReference>
<evidence type="ECO:0000256" key="1">
    <source>
        <dbReference type="ARBA" id="ARBA00000381"/>
    </source>
</evidence>
<reference evidence="13" key="1">
    <citation type="submission" date="2019-02" db="EMBL/GenBank/DDBJ databases">
        <authorList>
            <person name="Gruber-Vodicka R. H."/>
            <person name="Seah K. B. B."/>
        </authorList>
    </citation>
    <scope>NUCLEOTIDE SEQUENCE</scope>
    <source>
        <strain evidence="11">BECK_BZ197</strain>
        <strain evidence="13">BECK_BZ198</strain>
        <strain evidence="12">BECK_BZ199</strain>
    </source>
</reference>
<protein>
    <recommendedName>
        <fullName evidence="9">Pseudouridine synthase</fullName>
        <ecNumber evidence="9">5.4.99.-</ecNumber>
    </recommendedName>
</protein>
<evidence type="ECO:0000256" key="8">
    <source>
        <dbReference type="PROSITE-ProRule" id="PRU00182"/>
    </source>
</evidence>